<protein>
    <submittedName>
        <fullName evidence="2">Uncharacterized protein</fullName>
    </submittedName>
</protein>
<evidence type="ECO:0000256" key="1">
    <source>
        <dbReference type="SAM" id="Phobius"/>
    </source>
</evidence>
<keyword evidence="1" id="KW-0472">Membrane</keyword>
<gene>
    <name evidence="2" type="ORF">SAMN04487961_1025</name>
</gene>
<sequence>MGIISTTLYNLIPFYLAMGLYLVLAYHCHRTPSTLAIVSQLTGLLVAYFSMQIWWVMP</sequence>
<keyword evidence="1" id="KW-0812">Transmembrane</keyword>
<proteinExistence type="predicted"/>
<evidence type="ECO:0000313" key="2">
    <source>
        <dbReference type="EMBL" id="SFM72398.1"/>
    </source>
</evidence>
<feature type="transmembrane region" description="Helical" evidence="1">
    <location>
        <begin position="12"/>
        <end position="28"/>
    </location>
</feature>
<name>A0A1I4T6J3_9GAMM</name>
<dbReference type="RefSeq" id="WP_175497207.1">
    <property type="nucleotide sequence ID" value="NZ_FOUR01000002.1"/>
</dbReference>
<accession>A0A1I4T6J3</accession>
<dbReference type="EMBL" id="FOUR01000002">
    <property type="protein sequence ID" value="SFM72398.1"/>
    <property type="molecule type" value="Genomic_DNA"/>
</dbReference>
<reference evidence="3" key="1">
    <citation type="submission" date="2016-10" db="EMBL/GenBank/DDBJ databases">
        <authorList>
            <person name="Varghese N."/>
            <person name="Submissions S."/>
        </authorList>
    </citation>
    <scope>NUCLEOTIDE SEQUENCE [LARGE SCALE GENOMIC DNA]</scope>
    <source>
        <strain evidence="3">CGMCC 1.6775</strain>
    </source>
</reference>
<evidence type="ECO:0000313" key="3">
    <source>
        <dbReference type="Proteomes" id="UP000199339"/>
    </source>
</evidence>
<organism evidence="2 3">
    <name type="scientific">Marinobacter pelagius</name>
    <dbReference type="NCBI Taxonomy" id="379482"/>
    <lineage>
        <taxon>Bacteria</taxon>
        <taxon>Pseudomonadati</taxon>
        <taxon>Pseudomonadota</taxon>
        <taxon>Gammaproteobacteria</taxon>
        <taxon>Pseudomonadales</taxon>
        <taxon>Marinobacteraceae</taxon>
        <taxon>Marinobacter</taxon>
    </lineage>
</organism>
<keyword evidence="1" id="KW-1133">Transmembrane helix</keyword>
<keyword evidence="3" id="KW-1185">Reference proteome</keyword>
<dbReference type="Proteomes" id="UP000199339">
    <property type="component" value="Unassembled WGS sequence"/>
</dbReference>
<dbReference type="AlphaFoldDB" id="A0A1I4T6J3"/>
<feature type="transmembrane region" description="Helical" evidence="1">
    <location>
        <begin position="35"/>
        <end position="57"/>
    </location>
</feature>